<organism evidence="1">
    <name type="scientific">marine sediment metagenome</name>
    <dbReference type="NCBI Taxonomy" id="412755"/>
    <lineage>
        <taxon>unclassified sequences</taxon>
        <taxon>metagenomes</taxon>
        <taxon>ecological metagenomes</taxon>
    </lineage>
</organism>
<proteinExistence type="predicted"/>
<feature type="non-terminal residue" evidence="1">
    <location>
        <position position="71"/>
    </location>
</feature>
<comment type="caution">
    <text evidence="1">The sequence shown here is derived from an EMBL/GenBank/DDBJ whole genome shotgun (WGS) entry which is preliminary data.</text>
</comment>
<reference evidence="1" key="1">
    <citation type="journal article" date="2014" name="Front. Microbiol.">
        <title>High frequency of phylogenetically diverse reductive dehalogenase-homologous genes in deep subseafloor sedimentary metagenomes.</title>
        <authorList>
            <person name="Kawai M."/>
            <person name="Futagami T."/>
            <person name="Toyoda A."/>
            <person name="Takaki Y."/>
            <person name="Nishi S."/>
            <person name="Hori S."/>
            <person name="Arai W."/>
            <person name="Tsubouchi T."/>
            <person name="Morono Y."/>
            <person name="Uchiyama I."/>
            <person name="Ito T."/>
            <person name="Fujiyama A."/>
            <person name="Inagaki F."/>
            <person name="Takami H."/>
        </authorList>
    </citation>
    <scope>NUCLEOTIDE SEQUENCE</scope>
    <source>
        <strain evidence="1">Expedition CK06-06</strain>
    </source>
</reference>
<name>X0SZ66_9ZZZZ</name>
<protein>
    <submittedName>
        <fullName evidence="1">Uncharacterized protein</fullName>
    </submittedName>
</protein>
<sequence length="71" mass="8195">MKTKTLKVEFKSSREVEGMDALSNKFADYMADFVDEHIDGKPTEKAGAFFDIALQQCIHAWINFNMEHRPD</sequence>
<dbReference type="AlphaFoldDB" id="X0SZ66"/>
<dbReference type="EMBL" id="BARS01007766">
    <property type="protein sequence ID" value="GAF69095.1"/>
    <property type="molecule type" value="Genomic_DNA"/>
</dbReference>
<accession>X0SZ66</accession>
<evidence type="ECO:0000313" key="1">
    <source>
        <dbReference type="EMBL" id="GAF69095.1"/>
    </source>
</evidence>
<gene>
    <name evidence="1" type="ORF">S01H1_14896</name>
</gene>